<evidence type="ECO:0000256" key="5">
    <source>
        <dbReference type="ARBA" id="ARBA00023033"/>
    </source>
</evidence>
<keyword evidence="2" id="KW-0285">Flavoprotein</keyword>
<evidence type="ECO:0000313" key="6">
    <source>
        <dbReference type="EMBL" id="MFC3580467.1"/>
    </source>
</evidence>
<dbReference type="EC" id="1.13.12.-" evidence="6"/>
<dbReference type="CDD" id="cd04730">
    <property type="entry name" value="NPD_like"/>
    <property type="match status" value="1"/>
</dbReference>
<name>A0ABV7SXX6_9SPHN</name>
<dbReference type="RefSeq" id="WP_261294961.1">
    <property type="nucleotide sequence ID" value="NZ_JANQBK010000012.1"/>
</dbReference>
<accession>A0ABV7SXX6</accession>
<evidence type="ECO:0000256" key="1">
    <source>
        <dbReference type="ARBA" id="ARBA00009881"/>
    </source>
</evidence>
<evidence type="ECO:0000256" key="3">
    <source>
        <dbReference type="ARBA" id="ARBA00022643"/>
    </source>
</evidence>
<evidence type="ECO:0000256" key="4">
    <source>
        <dbReference type="ARBA" id="ARBA00023002"/>
    </source>
</evidence>
<keyword evidence="5" id="KW-0503">Monooxygenase</keyword>
<keyword evidence="7" id="KW-1185">Reference proteome</keyword>
<comment type="similarity">
    <text evidence="1">Belongs to the nitronate monooxygenase family. NMO class I subfamily.</text>
</comment>
<evidence type="ECO:0000313" key="7">
    <source>
        <dbReference type="Proteomes" id="UP001595713"/>
    </source>
</evidence>
<organism evidence="6 7">
    <name type="scientific">Sphingomonas hylomeconis</name>
    <dbReference type="NCBI Taxonomy" id="1395958"/>
    <lineage>
        <taxon>Bacteria</taxon>
        <taxon>Pseudomonadati</taxon>
        <taxon>Pseudomonadota</taxon>
        <taxon>Alphaproteobacteria</taxon>
        <taxon>Sphingomonadales</taxon>
        <taxon>Sphingomonadaceae</taxon>
        <taxon>Sphingomonas</taxon>
    </lineage>
</organism>
<protein>
    <submittedName>
        <fullName evidence="6">NAD(P)H-dependent flavin oxidoreductase</fullName>
        <ecNumber evidence="6">1.13.12.-</ecNumber>
    </submittedName>
</protein>
<dbReference type="PANTHER" id="PTHR42747">
    <property type="entry name" value="NITRONATE MONOOXYGENASE-RELATED"/>
    <property type="match status" value="1"/>
</dbReference>
<dbReference type="PANTHER" id="PTHR42747:SF4">
    <property type="entry name" value="BLR1330 PROTEIN"/>
    <property type="match status" value="1"/>
</dbReference>
<dbReference type="Proteomes" id="UP001595713">
    <property type="component" value="Unassembled WGS sequence"/>
</dbReference>
<keyword evidence="4 6" id="KW-0560">Oxidoreductase</keyword>
<dbReference type="InterPro" id="IPR004136">
    <property type="entry name" value="NMO"/>
</dbReference>
<dbReference type="Pfam" id="PF03060">
    <property type="entry name" value="NMO"/>
    <property type="match status" value="1"/>
</dbReference>
<dbReference type="GO" id="GO:0016491">
    <property type="term" value="F:oxidoreductase activity"/>
    <property type="evidence" value="ECO:0007669"/>
    <property type="project" value="UniProtKB-KW"/>
</dbReference>
<dbReference type="EMBL" id="JBHRXP010000004">
    <property type="protein sequence ID" value="MFC3580467.1"/>
    <property type="molecule type" value="Genomic_DNA"/>
</dbReference>
<dbReference type="SUPFAM" id="SSF51412">
    <property type="entry name" value="Inosine monophosphate dehydrogenase (IMPDH)"/>
    <property type="match status" value="1"/>
</dbReference>
<dbReference type="Gene3D" id="3.20.20.70">
    <property type="entry name" value="Aldolase class I"/>
    <property type="match status" value="1"/>
</dbReference>
<evidence type="ECO:0000256" key="2">
    <source>
        <dbReference type="ARBA" id="ARBA00022630"/>
    </source>
</evidence>
<proteinExistence type="inferred from homology"/>
<dbReference type="InterPro" id="IPR013785">
    <property type="entry name" value="Aldolase_TIM"/>
</dbReference>
<reference evidence="7" key="1">
    <citation type="journal article" date="2019" name="Int. J. Syst. Evol. Microbiol.">
        <title>The Global Catalogue of Microorganisms (GCM) 10K type strain sequencing project: providing services to taxonomists for standard genome sequencing and annotation.</title>
        <authorList>
            <consortium name="The Broad Institute Genomics Platform"/>
            <consortium name="The Broad Institute Genome Sequencing Center for Infectious Disease"/>
            <person name="Wu L."/>
            <person name="Ma J."/>
        </authorList>
    </citation>
    <scope>NUCLEOTIDE SEQUENCE [LARGE SCALE GENOMIC DNA]</scope>
    <source>
        <strain evidence="7">KCTC 42739</strain>
    </source>
</reference>
<gene>
    <name evidence="6" type="ORF">ACFONA_09865</name>
</gene>
<sequence length="305" mass="30533">MTLPFALRLPVVAAPMFLVSGPALVIAACRAGIVGSFPTTNCRTAAEVDAWMSEITASIDGAPWAANLITHSTNERLADDLALVAKHKPPLVITALGSPAPVIDTVHAYGGTVLADVIDVRLAQKALGAGADGLACVAAGAGGHTGTLSPLAFVSAIRGFFEGPVALGGGIADGAGIAAAIAAGADLIYMGTRFVAASESLAAPGYKAMLAESGIADLVVSTAVTGTAASWLRASFDAAGYTVDGGAPTRAYNSAGDGAARWRDIWSAGQGVHAITGETPTAAIVDDLERGFRAAAARLADWPAR</sequence>
<comment type="caution">
    <text evidence="6">The sequence shown here is derived from an EMBL/GenBank/DDBJ whole genome shotgun (WGS) entry which is preliminary data.</text>
</comment>
<keyword evidence="3" id="KW-0288">FMN</keyword>